<reference evidence="4 5" key="1">
    <citation type="submission" date="2019-02" db="EMBL/GenBank/DDBJ databases">
        <title>Sequencing the genomes of 1000 actinobacteria strains.</title>
        <authorList>
            <person name="Klenk H.-P."/>
        </authorList>
    </citation>
    <scope>NUCLEOTIDE SEQUENCE [LARGE SCALE GENOMIC DNA]</scope>
    <source>
        <strain evidence="4 5">DSM 16932</strain>
    </source>
</reference>
<accession>A0A4Q7M1W8</accession>
<dbReference type="AlphaFoldDB" id="A0A4Q7M1W8"/>
<dbReference type="EMBL" id="SGWX01000001">
    <property type="protein sequence ID" value="RZS59909.1"/>
    <property type="molecule type" value="Genomic_DNA"/>
</dbReference>
<dbReference type="InterPro" id="IPR006047">
    <property type="entry name" value="GH13_cat_dom"/>
</dbReference>
<dbReference type="SUPFAM" id="SSF51445">
    <property type="entry name" value="(Trans)glycosidases"/>
    <property type="match status" value="1"/>
</dbReference>
<dbReference type="Proteomes" id="UP000293852">
    <property type="component" value="Unassembled WGS sequence"/>
</dbReference>
<keyword evidence="5" id="KW-1185">Reference proteome</keyword>
<dbReference type="PANTHER" id="PTHR10357">
    <property type="entry name" value="ALPHA-AMYLASE FAMILY MEMBER"/>
    <property type="match status" value="1"/>
</dbReference>
<evidence type="ECO:0000256" key="2">
    <source>
        <dbReference type="ARBA" id="ARBA00023295"/>
    </source>
</evidence>
<dbReference type="SMART" id="SM00642">
    <property type="entry name" value="Aamy"/>
    <property type="match status" value="1"/>
</dbReference>
<dbReference type="Gene3D" id="3.20.20.80">
    <property type="entry name" value="Glycosidases"/>
    <property type="match status" value="1"/>
</dbReference>
<protein>
    <submittedName>
        <fullName evidence="4">Glycosidase</fullName>
    </submittedName>
</protein>
<feature type="domain" description="Glycosyl hydrolase family 13 catalytic" evidence="3">
    <location>
        <begin position="15"/>
        <end position="359"/>
    </location>
</feature>
<dbReference type="InterPro" id="IPR017853">
    <property type="entry name" value="GH"/>
</dbReference>
<evidence type="ECO:0000256" key="1">
    <source>
        <dbReference type="ARBA" id="ARBA00022801"/>
    </source>
</evidence>
<keyword evidence="1" id="KW-0378">Hydrolase</keyword>
<dbReference type="GO" id="GO:0016798">
    <property type="term" value="F:hydrolase activity, acting on glycosyl bonds"/>
    <property type="evidence" value="ECO:0007669"/>
    <property type="project" value="UniProtKB-KW"/>
</dbReference>
<dbReference type="CDD" id="cd11354">
    <property type="entry name" value="AmyAc_bac_CMD_like"/>
    <property type="match status" value="1"/>
</dbReference>
<evidence type="ECO:0000259" key="3">
    <source>
        <dbReference type="SMART" id="SM00642"/>
    </source>
</evidence>
<dbReference type="GO" id="GO:0005975">
    <property type="term" value="P:carbohydrate metabolic process"/>
    <property type="evidence" value="ECO:0007669"/>
    <property type="project" value="InterPro"/>
</dbReference>
<name>A0A4Q7M1W8_9MICO</name>
<sequence>MASHAAWSEHAVLWHVYPLGFCGAPIRPERPEPAPVHRLRRLTAWLDHAVALGASALLLGPVHASATHGYDTLDHLRLDPRLGTEEDFDALVAACHQRGLRVVLDAVLSHVGREHPALVRALREGPGSPDAALFDIDWDAPGGPAPRVFEGHGSLARLDHSGQAAREHAVRVLTHWLDRGVDGWRLDAAYSVPTDFWADVVAAVRRTHPDAWLLGEVIHGDYAGFVRASGVDTVTQYELWKAVWSSLRDRNLYELDWTLRRHCALLEEFVPQTFVGNHDVTRIASLAGRDGALVALAVLMTVGGVPSVYAGDEHGFTGVKEERLGGDDAVRPAFPDTPGELAPWGMDVLRAHQDLIGLRRRHPWLTTARTEAVELSNTRFVYRTVAADGGASLRVELDVADTPRAVVRAADGAQLWPLPTAPTAGG</sequence>
<dbReference type="Pfam" id="PF00128">
    <property type="entry name" value="Alpha-amylase"/>
    <property type="match status" value="2"/>
</dbReference>
<organism evidence="4 5">
    <name type="scientific">Xylanimonas ulmi</name>
    <dbReference type="NCBI Taxonomy" id="228973"/>
    <lineage>
        <taxon>Bacteria</taxon>
        <taxon>Bacillati</taxon>
        <taxon>Actinomycetota</taxon>
        <taxon>Actinomycetes</taxon>
        <taxon>Micrococcales</taxon>
        <taxon>Promicromonosporaceae</taxon>
        <taxon>Xylanimonas</taxon>
    </lineage>
</organism>
<dbReference type="RefSeq" id="WP_130411418.1">
    <property type="nucleotide sequence ID" value="NZ_SGWX01000001.1"/>
</dbReference>
<dbReference type="PANTHER" id="PTHR10357:SF210">
    <property type="entry name" value="MALTODEXTRIN GLUCOSIDASE"/>
    <property type="match status" value="1"/>
</dbReference>
<gene>
    <name evidence="4" type="ORF">EV386_0146</name>
</gene>
<proteinExistence type="predicted"/>
<dbReference type="OrthoDB" id="9802433at2"/>
<comment type="caution">
    <text evidence="4">The sequence shown here is derived from an EMBL/GenBank/DDBJ whole genome shotgun (WGS) entry which is preliminary data.</text>
</comment>
<evidence type="ECO:0000313" key="4">
    <source>
        <dbReference type="EMBL" id="RZS59909.1"/>
    </source>
</evidence>
<evidence type="ECO:0000313" key="5">
    <source>
        <dbReference type="Proteomes" id="UP000293852"/>
    </source>
</evidence>
<keyword evidence="2 4" id="KW-0326">Glycosidase</keyword>